<organism evidence="7 8">
    <name type="scientific">Nocardia wallacei</name>
    <dbReference type="NCBI Taxonomy" id="480035"/>
    <lineage>
        <taxon>Bacteria</taxon>
        <taxon>Bacillati</taxon>
        <taxon>Actinomycetota</taxon>
        <taxon>Actinomycetes</taxon>
        <taxon>Mycobacteriales</taxon>
        <taxon>Nocardiaceae</taxon>
        <taxon>Nocardia</taxon>
    </lineage>
</organism>
<dbReference type="Proteomes" id="UP000516173">
    <property type="component" value="Chromosome"/>
</dbReference>
<dbReference type="Gene3D" id="1.10.510.10">
    <property type="entry name" value="Transferase(Phosphotransferase) domain 1"/>
    <property type="match status" value="2"/>
</dbReference>
<keyword evidence="4" id="KW-0067">ATP-binding</keyword>
<reference evidence="7 8" key="1">
    <citation type="submission" date="2020-08" db="EMBL/GenBank/DDBJ databases">
        <title>Genome Sequencing of Nocardia wallacei strain FMUON74 and assembly.</title>
        <authorList>
            <person name="Toyokawa M."/>
            <person name="Uesaka K."/>
        </authorList>
    </citation>
    <scope>NUCLEOTIDE SEQUENCE [LARGE SCALE GENOMIC DNA]</scope>
    <source>
        <strain evidence="7 8">FMUON74</strain>
    </source>
</reference>
<keyword evidence="1" id="KW-0808">Transferase</keyword>
<evidence type="ECO:0000256" key="1">
    <source>
        <dbReference type="ARBA" id="ARBA00022679"/>
    </source>
</evidence>
<dbReference type="GeneID" id="80351736"/>
<evidence type="ECO:0000259" key="6">
    <source>
        <dbReference type="PROSITE" id="PS50011"/>
    </source>
</evidence>
<proteinExistence type="predicted"/>
<dbReference type="AlphaFoldDB" id="A0A7G1KCC2"/>
<dbReference type="KEGG" id="nwl:NWFMUON74_04070"/>
<keyword evidence="5" id="KW-0812">Transmembrane</keyword>
<keyword evidence="2" id="KW-0547">Nucleotide-binding</keyword>
<feature type="transmembrane region" description="Helical" evidence="5">
    <location>
        <begin position="596"/>
        <end position="618"/>
    </location>
</feature>
<accession>A0A7G1KCC2</accession>
<keyword evidence="8" id="KW-1185">Reference proteome</keyword>
<sequence>MSEAPDAAVARFAADWQAALRDARAEPPPLAHYVPEGRVIRTAVLADLVRIDLRQRWRRTPAAKRMSDYRKEFPELTTSPRFLELVCEEYALRSRYQHTTVTAFLDDYPELAAELAPLLEAADGNGVDANGEHAGPGVGSEGGGFGVVSEGEGQGVVSEGGGPGVGSEGGGTFVAAGGGGAADDVRPGRRLDDFDLITLIGGTAYAKVFLARQYSMQRLVAVRVGTVGGHDARTVAQLDHPYIVRLFDQRVIEGGAGEPLRLEYMQYLPGGSVADLLRLRRFEGGLGGGALLLRSVDAVMAARGEIRPTDSTVRAEIAALSWPETVAWVGSRLAAALDYSSYRGVAHRDIKPENVLFTAEGIPKLADFRADAPEMAAASGDSVAYRAPEQLASTGAAAPDSRADIYSLGALLWELLTGSWPSDAATPLPPDTPATLRRTLLRCLDPDPRRRWRSGADLAGQLELCLDARARDLVDPPPASLRYRARAWWLPITTACVGLPNLLASFYNIRLNDSLVIDRLTAADQDRYATVGLINNLITFPLAALLMVLLSRRALLVSHRLRRHAEADPTGDAAGEIDVRELAVARRQVLSLGDRLVWVPFGMWLLAGIAWPVAVMAIGVTLPARNFAHFYTAQVVCAAIALAYPFFLVTMYAVRSVYPQLLVAGAVGPEDGRQLWALARRANFYLAAAASVPLLGVAGATLVPGDQLWQVVGPVRFLSVGGILAFVLTYRMFRLLERDLRALGRVIPRSAR</sequence>
<dbReference type="SUPFAM" id="SSF56112">
    <property type="entry name" value="Protein kinase-like (PK-like)"/>
    <property type="match status" value="1"/>
</dbReference>
<dbReference type="PANTHER" id="PTHR43289">
    <property type="entry name" value="MITOGEN-ACTIVATED PROTEIN KINASE KINASE KINASE 20-RELATED"/>
    <property type="match status" value="1"/>
</dbReference>
<gene>
    <name evidence="7" type="ORF">NWFMUON74_04070</name>
</gene>
<dbReference type="PANTHER" id="PTHR43289:SF34">
    <property type="entry name" value="SERINE_THREONINE-PROTEIN KINASE YBDM-RELATED"/>
    <property type="match status" value="1"/>
</dbReference>
<evidence type="ECO:0000256" key="3">
    <source>
        <dbReference type="ARBA" id="ARBA00022777"/>
    </source>
</evidence>
<dbReference type="InterPro" id="IPR008271">
    <property type="entry name" value="Ser/Thr_kinase_AS"/>
</dbReference>
<dbReference type="Pfam" id="PF00069">
    <property type="entry name" value="Pkinase"/>
    <property type="match status" value="1"/>
</dbReference>
<dbReference type="InterPro" id="IPR000719">
    <property type="entry name" value="Prot_kinase_dom"/>
</dbReference>
<dbReference type="EMBL" id="AP023396">
    <property type="protein sequence ID" value="BCK52635.1"/>
    <property type="molecule type" value="Genomic_DNA"/>
</dbReference>
<keyword evidence="5" id="KW-0472">Membrane</keyword>
<protein>
    <recommendedName>
        <fullName evidence="6">Protein kinase domain-containing protein</fullName>
    </recommendedName>
</protein>
<dbReference type="RefSeq" id="WP_269475313.1">
    <property type="nucleotide sequence ID" value="NZ_AP023396.1"/>
</dbReference>
<name>A0A7G1KCC2_9NOCA</name>
<dbReference type="GO" id="GO:0004674">
    <property type="term" value="F:protein serine/threonine kinase activity"/>
    <property type="evidence" value="ECO:0007669"/>
    <property type="project" value="TreeGrafter"/>
</dbReference>
<feature type="transmembrane region" description="Helical" evidence="5">
    <location>
        <begin position="630"/>
        <end position="654"/>
    </location>
</feature>
<evidence type="ECO:0000256" key="4">
    <source>
        <dbReference type="ARBA" id="ARBA00022840"/>
    </source>
</evidence>
<evidence type="ECO:0000256" key="5">
    <source>
        <dbReference type="SAM" id="Phobius"/>
    </source>
</evidence>
<dbReference type="PROSITE" id="PS00108">
    <property type="entry name" value="PROTEIN_KINASE_ST"/>
    <property type="match status" value="1"/>
</dbReference>
<feature type="transmembrane region" description="Helical" evidence="5">
    <location>
        <begin position="682"/>
        <end position="703"/>
    </location>
</feature>
<feature type="transmembrane region" description="Helical" evidence="5">
    <location>
        <begin position="529"/>
        <end position="550"/>
    </location>
</feature>
<dbReference type="PROSITE" id="PS50011">
    <property type="entry name" value="PROTEIN_KINASE_DOM"/>
    <property type="match status" value="1"/>
</dbReference>
<feature type="domain" description="Protein kinase" evidence="6">
    <location>
        <begin position="194"/>
        <end position="464"/>
    </location>
</feature>
<evidence type="ECO:0000256" key="2">
    <source>
        <dbReference type="ARBA" id="ARBA00022741"/>
    </source>
</evidence>
<keyword evidence="5" id="KW-1133">Transmembrane helix</keyword>
<evidence type="ECO:0000313" key="7">
    <source>
        <dbReference type="EMBL" id="BCK52635.1"/>
    </source>
</evidence>
<dbReference type="CDD" id="cd14014">
    <property type="entry name" value="STKc_PknB_like"/>
    <property type="match status" value="1"/>
</dbReference>
<keyword evidence="3" id="KW-0418">Kinase</keyword>
<dbReference type="GO" id="GO:0005524">
    <property type="term" value="F:ATP binding"/>
    <property type="evidence" value="ECO:0007669"/>
    <property type="project" value="UniProtKB-KW"/>
</dbReference>
<dbReference type="SMART" id="SM00220">
    <property type="entry name" value="S_TKc"/>
    <property type="match status" value="1"/>
</dbReference>
<dbReference type="InterPro" id="IPR011009">
    <property type="entry name" value="Kinase-like_dom_sf"/>
</dbReference>
<feature type="transmembrane region" description="Helical" evidence="5">
    <location>
        <begin position="715"/>
        <end position="733"/>
    </location>
</feature>
<evidence type="ECO:0000313" key="8">
    <source>
        <dbReference type="Proteomes" id="UP000516173"/>
    </source>
</evidence>